<proteinExistence type="predicted"/>
<feature type="signal peptide" evidence="1">
    <location>
        <begin position="1"/>
        <end position="18"/>
    </location>
</feature>
<sequence length="174" mass="17632">MRFTTVFVTASSLLGASALPGNDVPTPVARGIEARDTAACTSAASKYLPSITDSVPTPSGEVLTYLATATLTDECAFPTVTGTLGSSLSNYASSYSSWQSQHLPEVRSVYQACSDVPEVTSELNSYFAGATGSACSSILAQITSASSSKNAGPRETGMPFAAAALAAGVAVAML</sequence>
<dbReference type="GeneID" id="70124447"/>
<keyword evidence="1" id="KW-0732">Signal</keyword>
<accession>A0A9P9A1U0</accession>
<dbReference type="EMBL" id="JAGPXC010000002">
    <property type="protein sequence ID" value="KAH6658683.1"/>
    <property type="molecule type" value="Genomic_DNA"/>
</dbReference>
<evidence type="ECO:0000313" key="3">
    <source>
        <dbReference type="Proteomes" id="UP000758603"/>
    </source>
</evidence>
<evidence type="ECO:0008006" key="4">
    <source>
        <dbReference type="Google" id="ProtNLM"/>
    </source>
</evidence>
<dbReference type="Proteomes" id="UP000758603">
    <property type="component" value="Unassembled WGS sequence"/>
</dbReference>
<dbReference type="OrthoDB" id="4845881at2759"/>
<name>A0A9P9A1U0_9PEZI</name>
<reference evidence="2" key="1">
    <citation type="journal article" date="2021" name="Nat. Commun.">
        <title>Genetic determinants of endophytism in the Arabidopsis root mycobiome.</title>
        <authorList>
            <person name="Mesny F."/>
            <person name="Miyauchi S."/>
            <person name="Thiergart T."/>
            <person name="Pickel B."/>
            <person name="Atanasova L."/>
            <person name="Karlsson M."/>
            <person name="Huettel B."/>
            <person name="Barry K.W."/>
            <person name="Haridas S."/>
            <person name="Chen C."/>
            <person name="Bauer D."/>
            <person name="Andreopoulos W."/>
            <person name="Pangilinan J."/>
            <person name="LaButti K."/>
            <person name="Riley R."/>
            <person name="Lipzen A."/>
            <person name="Clum A."/>
            <person name="Drula E."/>
            <person name="Henrissat B."/>
            <person name="Kohler A."/>
            <person name="Grigoriev I.V."/>
            <person name="Martin F.M."/>
            <person name="Hacquard S."/>
        </authorList>
    </citation>
    <scope>NUCLEOTIDE SEQUENCE</scope>
    <source>
        <strain evidence="2">MPI-SDFR-AT-0073</strain>
    </source>
</reference>
<feature type="chain" id="PRO_5040508958" description="Infection structure specific protein" evidence="1">
    <location>
        <begin position="19"/>
        <end position="174"/>
    </location>
</feature>
<protein>
    <recommendedName>
        <fullName evidence="4">Infection structure specific protein</fullName>
    </recommendedName>
</protein>
<dbReference type="RefSeq" id="XP_045962917.1">
    <property type="nucleotide sequence ID" value="XM_046095554.1"/>
</dbReference>
<organism evidence="2 3">
    <name type="scientific">Truncatella angustata</name>
    <dbReference type="NCBI Taxonomy" id="152316"/>
    <lineage>
        <taxon>Eukaryota</taxon>
        <taxon>Fungi</taxon>
        <taxon>Dikarya</taxon>
        <taxon>Ascomycota</taxon>
        <taxon>Pezizomycotina</taxon>
        <taxon>Sordariomycetes</taxon>
        <taxon>Xylariomycetidae</taxon>
        <taxon>Amphisphaeriales</taxon>
        <taxon>Sporocadaceae</taxon>
        <taxon>Truncatella</taxon>
    </lineage>
</organism>
<evidence type="ECO:0000313" key="2">
    <source>
        <dbReference type="EMBL" id="KAH6658683.1"/>
    </source>
</evidence>
<keyword evidence="3" id="KW-1185">Reference proteome</keyword>
<evidence type="ECO:0000256" key="1">
    <source>
        <dbReference type="SAM" id="SignalP"/>
    </source>
</evidence>
<dbReference type="AlphaFoldDB" id="A0A9P9A1U0"/>
<gene>
    <name evidence="2" type="ORF">BKA67DRAFT_219306</name>
</gene>
<comment type="caution">
    <text evidence="2">The sequence shown here is derived from an EMBL/GenBank/DDBJ whole genome shotgun (WGS) entry which is preliminary data.</text>
</comment>